<reference evidence="2 3" key="1">
    <citation type="journal article" date="2024" name="Commun. Biol.">
        <title>Comparative genomic analysis of thermophilic fungi reveals convergent evolutionary adaptations and gene losses.</title>
        <authorList>
            <person name="Steindorff A.S."/>
            <person name="Aguilar-Pontes M.V."/>
            <person name="Robinson A.J."/>
            <person name="Andreopoulos B."/>
            <person name="LaButti K."/>
            <person name="Kuo A."/>
            <person name="Mondo S."/>
            <person name="Riley R."/>
            <person name="Otillar R."/>
            <person name="Haridas S."/>
            <person name="Lipzen A."/>
            <person name="Grimwood J."/>
            <person name="Schmutz J."/>
            <person name="Clum A."/>
            <person name="Reid I.D."/>
            <person name="Moisan M.C."/>
            <person name="Butler G."/>
            <person name="Nguyen T.T.M."/>
            <person name="Dewar K."/>
            <person name="Conant G."/>
            <person name="Drula E."/>
            <person name="Henrissat B."/>
            <person name="Hansel C."/>
            <person name="Singer S."/>
            <person name="Hutchinson M.I."/>
            <person name="de Vries R.P."/>
            <person name="Natvig D.O."/>
            <person name="Powell A.J."/>
            <person name="Tsang A."/>
            <person name="Grigoriev I.V."/>
        </authorList>
    </citation>
    <scope>NUCLEOTIDE SEQUENCE [LARGE SCALE GENOMIC DNA]</scope>
    <source>
        <strain evidence="2 3">CBS 494.80</strain>
    </source>
</reference>
<dbReference type="EMBL" id="JAZHXI010000014">
    <property type="protein sequence ID" value="KAL2063846.1"/>
    <property type="molecule type" value="Genomic_DNA"/>
</dbReference>
<accession>A0ABR4C2W7</accession>
<proteinExistence type="predicted"/>
<keyword evidence="3" id="KW-1185">Reference proteome</keyword>
<comment type="caution">
    <text evidence="2">The sequence shown here is derived from an EMBL/GenBank/DDBJ whole genome shotgun (WGS) entry which is preliminary data.</text>
</comment>
<name>A0ABR4C2W7_9HELO</name>
<sequence length="567" mass="61924">MLFSLTSVHFVSLCSTLVIAIPAELEHRQARCSGDNCYNFFKSTDTVGVSPYCLSYLSTTLSTIVSTASASTIIVPPTQTATQISSVITTTTPGVMCTSTVTASPSIVNKRGILDDLPLPFPNPLTPVLFNLRAQLACPPANRLDQKARISSACSCILTPATRTVTNIVTNTAQAETVTVTSTSITATATASATCSAYVTATATPSCQNAATQLTPCDPSLGCYRNDYPPDSTSNNGGCIGCLRRGEDPTFDSVKERPLPPDEFTDFLNRSGPFEPDRSEGAELKGGVRFILQPNARDPQTFAPDVLSLEVKDYENMVHALRLPMKAVESSSCVGPFFWAGMSLDKGDRCFQVVQRKSDVRKKGCTTGWELMLSYDLRSNVTSAFCKGTLSSDIGGAIATFMQCSHDVLHPLLLPMILLTHVTSVKTDMTQRDARDWLRRLEHAVSMRAEIIAKTGYLSAGFVDLDAVNRDLIECRSQALWKPSVNYLRLIDLFHKALDLFGHNLASDKITPEIQRMQDEMRCRLNFNKSRWEGRDAYATVTLSRIDTQINSSPCSKGKQVELPDSD</sequence>
<feature type="signal peptide" evidence="1">
    <location>
        <begin position="1"/>
        <end position="16"/>
    </location>
</feature>
<evidence type="ECO:0000256" key="1">
    <source>
        <dbReference type="SAM" id="SignalP"/>
    </source>
</evidence>
<organism evidence="2 3">
    <name type="scientific">Oculimacula yallundae</name>
    <dbReference type="NCBI Taxonomy" id="86028"/>
    <lineage>
        <taxon>Eukaryota</taxon>
        <taxon>Fungi</taxon>
        <taxon>Dikarya</taxon>
        <taxon>Ascomycota</taxon>
        <taxon>Pezizomycotina</taxon>
        <taxon>Leotiomycetes</taxon>
        <taxon>Helotiales</taxon>
        <taxon>Ploettnerulaceae</taxon>
        <taxon>Oculimacula</taxon>
    </lineage>
</organism>
<gene>
    <name evidence="2" type="ORF">VTL71DRAFT_4340</name>
</gene>
<dbReference type="Proteomes" id="UP001595075">
    <property type="component" value="Unassembled WGS sequence"/>
</dbReference>
<feature type="chain" id="PRO_5046192542" evidence="1">
    <location>
        <begin position="17"/>
        <end position="567"/>
    </location>
</feature>
<keyword evidence="1" id="KW-0732">Signal</keyword>
<evidence type="ECO:0000313" key="3">
    <source>
        <dbReference type="Proteomes" id="UP001595075"/>
    </source>
</evidence>
<evidence type="ECO:0000313" key="2">
    <source>
        <dbReference type="EMBL" id="KAL2063846.1"/>
    </source>
</evidence>
<protein>
    <submittedName>
        <fullName evidence="2">Uncharacterized protein</fullName>
    </submittedName>
</protein>